<dbReference type="OrthoDB" id="6101337at2"/>
<evidence type="ECO:0000313" key="2">
    <source>
        <dbReference type="Proteomes" id="UP000192923"/>
    </source>
</evidence>
<organism evidence="1 2">
    <name type="scientific">Methylomagnum ishizawai</name>
    <dbReference type="NCBI Taxonomy" id="1760988"/>
    <lineage>
        <taxon>Bacteria</taxon>
        <taxon>Pseudomonadati</taxon>
        <taxon>Pseudomonadota</taxon>
        <taxon>Gammaproteobacteria</taxon>
        <taxon>Methylococcales</taxon>
        <taxon>Methylococcaceae</taxon>
        <taxon>Methylomagnum</taxon>
    </lineage>
</organism>
<dbReference type="RefSeq" id="WP_085211835.1">
    <property type="nucleotide sequence ID" value="NZ_FXAM01000001.1"/>
</dbReference>
<dbReference type="Proteomes" id="UP000192923">
    <property type="component" value="Unassembled WGS sequence"/>
</dbReference>
<proteinExistence type="predicted"/>
<accession>A0A1Y6CVY8</accession>
<reference evidence="1 2" key="1">
    <citation type="submission" date="2016-12" db="EMBL/GenBank/DDBJ databases">
        <authorList>
            <person name="Song W.-J."/>
            <person name="Kurnit D.M."/>
        </authorList>
    </citation>
    <scope>NUCLEOTIDE SEQUENCE [LARGE SCALE GENOMIC DNA]</scope>
    <source>
        <strain evidence="1 2">175</strain>
    </source>
</reference>
<protein>
    <submittedName>
        <fullName evidence="1">Uncharacterized protein</fullName>
    </submittedName>
</protein>
<dbReference type="STRING" id="1760988.SAMN02949497_1761"/>
<gene>
    <name evidence="1" type="ORF">SAMN02949497_1761</name>
</gene>
<sequence>MKLERRLNIGGTLYPVIEDRVILDLNSPGRAEFMVAVDGGGPVAELAPVAFDLAWASSDDWQRLFLGYVESITPVDYTRQRLFCRELAGALRLPLPLALRHCAIPDVCNAIADATGLSFSIPAADYSRRRIPNFYNIGSGYNALDHIGAAFQVDDYFWQQQGGGVVYVGTWADSRYAGREVDAPDDLFHEHLASDSARIAAVPALRPGASLNGNRIKRLEFQGNHMVVTWTTR</sequence>
<dbReference type="EMBL" id="FXAM01000001">
    <property type="protein sequence ID" value="SMF94446.1"/>
    <property type="molecule type" value="Genomic_DNA"/>
</dbReference>
<keyword evidence="2" id="KW-1185">Reference proteome</keyword>
<name>A0A1Y6CVY8_9GAMM</name>
<evidence type="ECO:0000313" key="1">
    <source>
        <dbReference type="EMBL" id="SMF94446.1"/>
    </source>
</evidence>
<dbReference type="AlphaFoldDB" id="A0A1Y6CVY8"/>